<organism evidence="4 5">
    <name type="scientific">Terrimicrobium sacchariphilum</name>
    <dbReference type="NCBI Taxonomy" id="690879"/>
    <lineage>
        <taxon>Bacteria</taxon>
        <taxon>Pseudomonadati</taxon>
        <taxon>Verrucomicrobiota</taxon>
        <taxon>Terrimicrobiia</taxon>
        <taxon>Terrimicrobiales</taxon>
        <taxon>Terrimicrobiaceae</taxon>
        <taxon>Terrimicrobium</taxon>
    </lineage>
</organism>
<dbReference type="GO" id="GO:0008915">
    <property type="term" value="F:lipid-A-disaccharide synthase activity"/>
    <property type="evidence" value="ECO:0007669"/>
    <property type="project" value="InterPro"/>
</dbReference>
<feature type="transmembrane region" description="Helical" evidence="1">
    <location>
        <begin position="144"/>
        <end position="166"/>
    </location>
</feature>
<dbReference type="Pfam" id="PF07578">
    <property type="entry name" value="LAB_N"/>
    <property type="match status" value="1"/>
</dbReference>
<dbReference type="EMBL" id="BDCO01000002">
    <property type="protein sequence ID" value="GAT33927.1"/>
    <property type="molecule type" value="Genomic_DNA"/>
</dbReference>
<dbReference type="Proteomes" id="UP000076023">
    <property type="component" value="Unassembled WGS sequence"/>
</dbReference>
<evidence type="ECO:0000256" key="2">
    <source>
        <dbReference type="SAM" id="SignalP"/>
    </source>
</evidence>
<proteinExistence type="predicted"/>
<feature type="transmembrane region" description="Helical" evidence="1">
    <location>
        <begin position="111"/>
        <end position="132"/>
    </location>
</feature>
<dbReference type="InterPro" id="IPR011499">
    <property type="entry name" value="Lipid_A_biosynth_N"/>
</dbReference>
<feature type="transmembrane region" description="Helical" evidence="1">
    <location>
        <begin position="172"/>
        <end position="190"/>
    </location>
</feature>
<feature type="domain" description="Lipid A biosynthesis N-terminal" evidence="3">
    <location>
        <begin position="118"/>
        <end position="189"/>
    </location>
</feature>
<comment type="caution">
    <text evidence="4">The sequence shown here is derived from an EMBL/GenBank/DDBJ whole genome shotgun (WGS) entry which is preliminary data.</text>
</comment>
<accession>A0A146GAW0</accession>
<dbReference type="AlphaFoldDB" id="A0A146GAW0"/>
<feature type="chain" id="PRO_5007524896" description="Lipid A biosynthesis N-terminal domain-containing protein" evidence="2">
    <location>
        <begin position="20"/>
        <end position="195"/>
    </location>
</feature>
<dbReference type="GO" id="GO:0009245">
    <property type="term" value="P:lipid A biosynthetic process"/>
    <property type="evidence" value="ECO:0007669"/>
    <property type="project" value="InterPro"/>
</dbReference>
<feature type="signal peptide" evidence="2">
    <location>
        <begin position="1"/>
        <end position="19"/>
    </location>
</feature>
<keyword evidence="2" id="KW-0732">Signal</keyword>
<keyword evidence="1" id="KW-0472">Membrane</keyword>
<gene>
    <name evidence="4" type="ORF">TSACC_22348</name>
</gene>
<keyword evidence="1" id="KW-0812">Transmembrane</keyword>
<name>A0A146GAW0_TERSA</name>
<keyword evidence="5" id="KW-1185">Reference proteome</keyword>
<evidence type="ECO:0000259" key="3">
    <source>
        <dbReference type="SMART" id="SM01259"/>
    </source>
</evidence>
<evidence type="ECO:0000313" key="5">
    <source>
        <dbReference type="Proteomes" id="UP000076023"/>
    </source>
</evidence>
<reference evidence="5" key="1">
    <citation type="journal article" date="2017" name="Genome Announc.">
        <title>Draft Genome Sequence of Terrimicrobium sacchariphilum NM-5T, a Facultative Anaerobic Soil Bacterium of the Class Spartobacteria.</title>
        <authorList>
            <person name="Qiu Y.L."/>
            <person name="Tourlousse D.M."/>
            <person name="Matsuura N."/>
            <person name="Ohashi A."/>
            <person name="Sekiguchi Y."/>
        </authorList>
    </citation>
    <scope>NUCLEOTIDE SEQUENCE [LARGE SCALE GENOMIC DNA]</scope>
    <source>
        <strain evidence="5">NM-5</strain>
    </source>
</reference>
<evidence type="ECO:0000256" key="1">
    <source>
        <dbReference type="SAM" id="Phobius"/>
    </source>
</evidence>
<dbReference type="GO" id="GO:0016020">
    <property type="term" value="C:membrane"/>
    <property type="evidence" value="ECO:0007669"/>
    <property type="project" value="GOC"/>
</dbReference>
<dbReference type="SMART" id="SM01259">
    <property type="entry name" value="LAB_N"/>
    <property type="match status" value="1"/>
</dbReference>
<dbReference type="InParanoid" id="A0A146GAW0"/>
<protein>
    <recommendedName>
        <fullName evidence="3">Lipid A biosynthesis N-terminal domain-containing protein</fullName>
    </recommendedName>
</protein>
<dbReference type="STRING" id="690879.TSACC_22348"/>
<evidence type="ECO:0000313" key="4">
    <source>
        <dbReference type="EMBL" id="GAT33927.1"/>
    </source>
</evidence>
<keyword evidence="1" id="KW-1133">Transmembrane helix</keyword>
<sequence length="195" mass="22140">MRSLLLLLLVSFTIVEAQAEEIDDLGRPVDPALISGQQVRMKVDLSGAKDNVKIVRLNDGSIAYVIKRLGSGSDRLVTPEEFARLYYDQQTEEHGWWGNVLHFLFNTTSPIGIAWVSLGLAGQAIFMGRMLVQWFVSEKSKRSVIPVSFWWMSLVGSTMLLVYFIWRRDIVGILGNLTGWIVYVRNLVLIHRSRS</sequence>
<dbReference type="RefSeq" id="WP_202815959.1">
    <property type="nucleotide sequence ID" value="NZ_BDCO01000002.1"/>
</dbReference>